<evidence type="ECO:0000256" key="8">
    <source>
        <dbReference type="ARBA" id="ARBA00022801"/>
    </source>
</evidence>
<dbReference type="FunFam" id="3.30.70.270:FF:000020">
    <property type="entry name" value="Transposon Tf2-6 polyprotein-like Protein"/>
    <property type="match status" value="1"/>
</dbReference>
<dbReference type="GO" id="GO:0004519">
    <property type="term" value="F:endonuclease activity"/>
    <property type="evidence" value="ECO:0007669"/>
    <property type="project" value="UniProtKB-KW"/>
</dbReference>
<dbReference type="InterPro" id="IPR056924">
    <property type="entry name" value="SH3_Tf2-1"/>
</dbReference>
<dbReference type="GO" id="GO:0006310">
    <property type="term" value="P:DNA recombination"/>
    <property type="evidence" value="ECO:0007669"/>
    <property type="project" value="UniProtKB-KW"/>
</dbReference>
<dbReference type="InterPro" id="IPR000477">
    <property type="entry name" value="RT_dom"/>
</dbReference>
<evidence type="ECO:0000256" key="15">
    <source>
        <dbReference type="SAM" id="MobiDB-lite"/>
    </source>
</evidence>
<feature type="compositionally biased region" description="Polar residues" evidence="15">
    <location>
        <begin position="121"/>
        <end position="130"/>
    </location>
</feature>
<keyword evidence="8" id="KW-0378">Hydrolase</keyword>
<dbReference type="PROSITE" id="PS50994">
    <property type="entry name" value="INTEGRASE"/>
    <property type="match status" value="1"/>
</dbReference>
<dbReference type="Proteomes" id="UP001162060">
    <property type="component" value="Unassembled WGS sequence"/>
</dbReference>
<evidence type="ECO:0000256" key="7">
    <source>
        <dbReference type="ARBA" id="ARBA00022759"/>
    </source>
</evidence>
<name>A0AAV1URN4_9STRA</name>
<dbReference type="GO" id="GO:0015074">
    <property type="term" value="P:DNA integration"/>
    <property type="evidence" value="ECO:0007669"/>
    <property type="project" value="UniProtKB-KW"/>
</dbReference>
<keyword evidence="9" id="KW-0460">Magnesium</keyword>
<accession>A0AAV1URN4</accession>
<reference evidence="18" key="1">
    <citation type="submission" date="2024-01" db="EMBL/GenBank/DDBJ databases">
        <authorList>
            <person name="Webb A."/>
        </authorList>
    </citation>
    <scope>NUCLEOTIDE SEQUENCE</scope>
    <source>
        <strain evidence="18">Pm1</strain>
    </source>
</reference>
<evidence type="ECO:0000256" key="13">
    <source>
        <dbReference type="ARBA" id="ARBA00023125"/>
    </source>
</evidence>
<evidence type="ECO:0008006" key="20">
    <source>
        <dbReference type="Google" id="ProtNLM"/>
    </source>
</evidence>
<organism evidence="18 19">
    <name type="scientific">Peronospora matthiolae</name>
    <dbReference type="NCBI Taxonomy" id="2874970"/>
    <lineage>
        <taxon>Eukaryota</taxon>
        <taxon>Sar</taxon>
        <taxon>Stramenopiles</taxon>
        <taxon>Oomycota</taxon>
        <taxon>Peronosporomycetes</taxon>
        <taxon>Peronosporales</taxon>
        <taxon>Peronosporaceae</taxon>
        <taxon>Peronospora</taxon>
    </lineage>
</organism>
<evidence type="ECO:0000256" key="1">
    <source>
        <dbReference type="ARBA" id="ARBA00022670"/>
    </source>
</evidence>
<dbReference type="InterPro" id="IPR041373">
    <property type="entry name" value="RT_RNaseH"/>
</dbReference>
<evidence type="ECO:0000256" key="14">
    <source>
        <dbReference type="ARBA" id="ARBA00023172"/>
    </source>
</evidence>
<dbReference type="InterPro" id="IPR043502">
    <property type="entry name" value="DNA/RNA_pol_sf"/>
</dbReference>
<evidence type="ECO:0000313" key="18">
    <source>
        <dbReference type="EMBL" id="CAK7936060.1"/>
    </source>
</evidence>
<dbReference type="Gene3D" id="3.10.10.10">
    <property type="entry name" value="HIV Type 1 Reverse Transcriptase, subunit A, domain 1"/>
    <property type="match status" value="1"/>
</dbReference>
<dbReference type="GO" id="GO:0003887">
    <property type="term" value="F:DNA-directed DNA polymerase activity"/>
    <property type="evidence" value="ECO:0007669"/>
    <property type="project" value="UniProtKB-KW"/>
</dbReference>
<keyword evidence="13" id="KW-0238">DNA-binding</keyword>
<dbReference type="InterPro" id="IPR001584">
    <property type="entry name" value="Integrase_cat-core"/>
</dbReference>
<evidence type="ECO:0000256" key="6">
    <source>
        <dbReference type="ARBA" id="ARBA00022750"/>
    </source>
</evidence>
<dbReference type="FunFam" id="1.10.340.70:FF:000001">
    <property type="entry name" value="Retrovirus-related Pol polyprotein from transposon gypsy-like Protein"/>
    <property type="match status" value="1"/>
</dbReference>
<keyword evidence="1" id="KW-0645">Protease</keyword>
<evidence type="ECO:0000259" key="17">
    <source>
        <dbReference type="PROSITE" id="PS50994"/>
    </source>
</evidence>
<keyword evidence="12" id="KW-0239">DNA-directed DNA polymerase</keyword>
<dbReference type="InterPro" id="IPR012337">
    <property type="entry name" value="RNaseH-like_sf"/>
</dbReference>
<dbReference type="Pfam" id="PF17921">
    <property type="entry name" value="Integrase_H2C2"/>
    <property type="match status" value="1"/>
</dbReference>
<dbReference type="GO" id="GO:0046872">
    <property type="term" value="F:metal ion binding"/>
    <property type="evidence" value="ECO:0007669"/>
    <property type="project" value="UniProtKB-KW"/>
</dbReference>
<comment type="caution">
    <text evidence="18">The sequence shown here is derived from an EMBL/GenBank/DDBJ whole genome shotgun (WGS) entry which is preliminary data.</text>
</comment>
<dbReference type="CDD" id="cd01647">
    <property type="entry name" value="RT_LTR"/>
    <property type="match status" value="1"/>
</dbReference>
<sequence>MVGLGPSDQGRDSFDVCMVAREITPSAVGRESTALNVGNDIFGHMPFSVGGREGTTLNAGNGVVGDSPYGVGGREGTTPNVSNDIVGDTPYRVDGREGTTLNAGNGVVGDTPYSVGGRKGTTPNVSNDTVGDTPYSVDGREGTTPNVGQDKSSRVERTMVGSNHGDNIVPTPKGSKVSKRQSRRRVAAVKRQASSQSHSEISNTLYTLVNGVTGQVNGNVSLETLPSVDALCELDEMSDGEFSQALKAGELSELAIIRPDTDLNSSSLMDESVLEDTKAALSARSGSSILKDPLDPFFSLVKEFQDVVCHNPPSALPPDRGVRHEIDLVPEPKYCVTRQWPLPKEQCDVIDDFFRAKHAAGMVRESKSPYSTPTFCVKKPNGKWRIVHAYNKLNAATIPAQTPIPRKVVLQNNMAGCTLYSALDLVDGYYQLLMRASDIPLTAVSTPSGMLWEWLVMPQGLSNAPATFNRLVTQLFRPHRGYAQTYFDDIFVHSRAMNGRSDVDNHIDHLRAVLECMRTNKLYANASKCIFGAEEIPFLGCFIGKRGLRADPAKVKAIVDWPVPKNQKDLRKWLGLANYLHKYSANYADMARPLSNLLKKDVGWCWGNTEHNDFEAVKESLLHAPILALPDSGRPFSVVCDASDFAIGSALLQTDVDGRERVIAFESRQLKAADKNYPVHDKELLAMKYALVKFRVHLLGSKPFVIYTDHASLRTATQSSHLSQRMARWLSFFAEYNFEVKYKPGKQNALADALSRRPDYELAHVTTLSSSVPDLIRAAYAKDDQCVALLRALGSNEFKDSDIELSARLRARLHRYSIDNGLLCYRTDIEDNPRIAVPHDEELMYRILYEAHDTALSGHLGREKTYSSVSQSYWWPKLYKWVRTYVRTCETCQRVKPSAYAAAPLASLPVPSGCWESMSMDFVFGLPKDSEGNTGIVVFVDRLSKMAHLAAVPDSIDAEGTAKLFIDRVFRQHGLPVAIISDRDPRFTGKFWKSIFKVLGTQLDMSTANHPQTDGQTERVNRVINDILRSFCADTPRRWSSMLPVVEFALNNAVHASTGFTPFYINGLTHPRVPLTLSLHESGLGGGEVADRLADISPATVQKQVSEFLATRLNVLRHVRDAMADSQNNQKQQADAKGRNCIERYEVGDQVLLNAKNLPTNVVSAVFKTKLRPRFIEPFTVTAKKGLAYTLNLPRKLRTHPVFYVGLLKPYRDPSHVNLEALAPTTRALPRIAVDESASPT</sequence>
<protein>
    <recommendedName>
        <fullName evidence="20">Transposon Tf2-6 polyprotein</fullName>
    </recommendedName>
</protein>
<dbReference type="SUPFAM" id="SSF53098">
    <property type="entry name" value="Ribonuclease H-like"/>
    <property type="match status" value="1"/>
</dbReference>
<dbReference type="PANTHER" id="PTHR37984:SF5">
    <property type="entry name" value="PROTEIN NYNRIN-LIKE"/>
    <property type="match status" value="1"/>
</dbReference>
<keyword evidence="11" id="KW-0695">RNA-directed DNA polymerase</keyword>
<evidence type="ECO:0000256" key="12">
    <source>
        <dbReference type="ARBA" id="ARBA00022932"/>
    </source>
</evidence>
<feature type="domain" description="Integrase catalytic" evidence="17">
    <location>
        <begin position="905"/>
        <end position="1070"/>
    </location>
</feature>
<dbReference type="GO" id="GO:0003964">
    <property type="term" value="F:RNA-directed DNA polymerase activity"/>
    <property type="evidence" value="ECO:0007669"/>
    <property type="project" value="UniProtKB-KW"/>
</dbReference>
<keyword evidence="5" id="KW-0479">Metal-binding</keyword>
<dbReference type="SUPFAM" id="SSF56672">
    <property type="entry name" value="DNA/RNA polymerases"/>
    <property type="match status" value="1"/>
</dbReference>
<dbReference type="InterPro" id="IPR036397">
    <property type="entry name" value="RNaseH_sf"/>
</dbReference>
<evidence type="ECO:0000256" key="9">
    <source>
        <dbReference type="ARBA" id="ARBA00022842"/>
    </source>
</evidence>
<evidence type="ECO:0000256" key="2">
    <source>
        <dbReference type="ARBA" id="ARBA00022679"/>
    </source>
</evidence>
<dbReference type="PROSITE" id="PS50878">
    <property type="entry name" value="RT_POL"/>
    <property type="match status" value="1"/>
</dbReference>
<evidence type="ECO:0000256" key="10">
    <source>
        <dbReference type="ARBA" id="ARBA00022908"/>
    </source>
</evidence>
<dbReference type="PANTHER" id="PTHR37984">
    <property type="entry name" value="PROTEIN CBG26694"/>
    <property type="match status" value="1"/>
</dbReference>
<dbReference type="Gene3D" id="1.10.340.70">
    <property type="match status" value="1"/>
</dbReference>
<dbReference type="InterPro" id="IPR050951">
    <property type="entry name" value="Retrovirus_Pol_polyprotein"/>
</dbReference>
<keyword evidence="4" id="KW-0540">Nuclease</keyword>
<dbReference type="Pfam" id="PF00078">
    <property type="entry name" value="RVT_1"/>
    <property type="match status" value="1"/>
</dbReference>
<evidence type="ECO:0000259" key="16">
    <source>
        <dbReference type="PROSITE" id="PS50878"/>
    </source>
</evidence>
<feature type="domain" description="Reverse transcriptase" evidence="16">
    <location>
        <begin position="358"/>
        <end position="543"/>
    </location>
</feature>
<dbReference type="GO" id="GO:0006508">
    <property type="term" value="P:proteolysis"/>
    <property type="evidence" value="ECO:0007669"/>
    <property type="project" value="UniProtKB-KW"/>
</dbReference>
<evidence type="ECO:0000256" key="5">
    <source>
        <dbReference type="ARBA" id="ARBA00022723"/>
    </source>
</evidence>
<dbReference type="AlphaFoldDB" id="A0AAV1URN4"/>
<evidence type="ECO:0000313" key="19">
    <source>
        <dbReference type="Proteomes" id="UP001162060"/>
    </source>
</evidence>
<keyword evidence="7" id="KW-0255">Endonuclease</keyword>
<dbReference type="GO" id="GO:0003677">
    <property type="term" value="F:DNA binding"/>
    <property type="evidence" value="ECO:0007669"/>
    <property type="project" value="UniProtKB-KW"/>
</dbReference>
<dbReference type="InterPro" id="IPR043128">
    <property type="entry name" value="Rev_trsase/Diguanyl_cyclase"/>
</dbReference>
<feature type="region of interest" description="Disordered" evidence="15">
    <location>
        <begin position="97"/>
        <end position="184"/>
    </location>
</feature>
<keyword evidence="3" id="KW-0548">Nucleotidyltransferase</keyword>
<dbReference type="Gene3D" id="3.30.420.10">
    <property type="entry name" value="Ribonuclease H-like superfamily/Ribonuclease H"/>
    <property type="match status" value="1"/>
</dbReference>
<keyword evidence="2" id="KW-0808">Transferase</keyword>
<evidence type="ECO:0000256" key="3">
    <source>
        <dbReference type="ARBA" id="ARBA00022695"/>
    </source>
</evidence>
<keyword evidence="6" id="KW-0064">Aspartyl protease</keyword>
<keyword evidence="14" id="KW-0233">DNA recombination</keyword>
<dbReference type="EMBL" id="CAKLBY020000223">
    <property type="protein sequence ID" value="CAK7936060.1"/>
    <property type="molecule type" value="Genomic_DNA"/>
</dbReference>
<dbReference type="Gene3D" id="3.30.70.270">
    <property type="match status" value="2"/>
</dbReference>
<gene>
    <name evidence="18" type="ORF">PM001_LOCUS21210</name>
</gene>
<evidence type="ECO:0000256" key="4">
    <source>
        <dbReference type="ARBA" id="ARBA00022722"/>
    </source>
</evidence>
<dbReference type="Pfam" id="PF17917">
    <property type="entry name" value="RT_RNaseH"/>
    <property type="match status" value="1"/>
</dbReference>
<dbReference type="CDD" id="cd09274">
    <property type="entry name" value="RNase_HI_RT_Ty3"/>
    <property type="match status" value="1"/>
</dbReference>
<dbReference type="InterPro" id="IPR041588">
    <property type="entry name" value="Integrase_H2C2"/>
</dbReference>
<proteinExistence type="predicted"/>
<keyword evidence="10" id="KW-0229">DNA integration</keyword>
<dbReference type="GO" id="GO:0004190">
    <property type="term" value="F:aspartic-type endopeptidase activity"/>
    <property type="evidence" value="ECO:0007669"/>
    <property type="project" value="UniProtKB-KW"/>
</dbReference>
<dbReference type="Pfam" id="PF24626">
    <property type="entry name" value="SH3_Tf2-1"/>
    <property type="match status" value="1"/>
</dbReference>
<evidence type="ECO:0000256" key="11">
    <source>
        <dbReference type="ARBA" id="ARBA00022918"/>
    </source>
</evidence>